<dbReference type="GO" id="GO:0004190">
    <property type="term" value="F:aspartic-type endopeptidase activity"/>
    <property type="evidence" value="ECO:0007669"/>
    <property type="project" value="UniProtKB-KW"/>
</dbReference>
<evidence type="ECO:0000256" key="3">
    <source>
        <dbReference type="ARBA" id="ARBA00022750"/>
    </source>
</evidence>
<dbReference type="FunFam" id="2.40.70.10:FF:000115">
    <property type="entry name" value="Lysosomal aspartic protease"/>
    <property type="match status" value="1"/>
</dbReference>
<keyword evidence="8" id="KW-0732">Signal</keyword>
<feature type="compositionally biased region" description="Low complexity" evidence="7">
    <location>
        <begin position="464"/>
        <end position="491"/>
    </location>
</feature>
<proteinExistence type="inferred from homology"/>
<dbReference type="PROSITE" id="PS00141">
    <property type="entry name" value="ASP_PROTEASE"/>
    <property type="match status" value="1"/>
</dbReference>
<evidence type="ECO:0000256" key="7">
    <source>
        <dbReference type="SAM" id="MobiDB-lite"/>
    </source>
</evidence>
<evidence type="ECO:0000256" key="4">
    <source>
        <dbReference type="ARBA" id="ARBA00022801"/>
    </source>
</evidence>
<gene>
    <name evidence="10" type="ORF">JR316_001852</name>
</gene>
<name>A0A8H8CNZ8_PSICU</name>
<comment type="similarity">
    <text evidence="1 6">Belongs to the peptidase A1 family.</text>
</comment>
<dbReference type="Gene3D" id="2.40.70.10">
    <property type="entry name" value="Acid Proteases"/>
    <property type="match status" value="2"/>
</dbReference>
<evidence type="ECO:0000259" key="9">
    <source>
        <dbReference type="PROSITE" id="PS51767"/>
    </source>
</evidence>
<dbReference type="InterPro" id="IPR021109">
    <property type="entry name" value="Peptidase_aspartic_dom_sf"/>
</dbReference>
<evidence type="ECO:0000256" key="6">
    <source>
        <dbReference type="RuleBase" id="RU000454"/>
    </source>
</evidence>
<dbReference type="AlphaFoldDB" id="A0A8H8CNZ8"/>
<evidence type="ECO:0000256" key="1">
    <source>
        <dbReference type="ARBA" id="ARBA00007447"/>
    </source>
</evidence>
<dbReference type="PANTHER" id="PTHR47966">
    <property type="entry name" value="BETA-SITE APP-CLEAVING ENZYME, ISOFORM A-RELATED"/>
    <property type="match status" value="1"/>
</dbReference>
<dbReference type="SUPFAM" id="SSF50630">
    <property type="entry name" value="Acid proteases"/>
    <property type="match status" value="1"/>
</dbReference>
<protein>
    <recommendedName>
        <fullName evidence="9">Peptidase A1 domain-containing protein</fullName>
    </recommendedName>
</protein>
<dbReference type="PANTHER" id="PTHR47966:SF6">
    <property type="entry name" value="PEPTIDASE A1 DOMAIN-CONTAINING PROTEIN"/>
    <property type="match status" value="1"/>
</dbReference>
<feature type="region of interest" description="Disordered" evidence="7">
    <location>
        <begin position="432"/>
        <end position="492"/>
    </location>
</feature>
<feature type="compositionally biased region" description="Pro residues" evidence="7">
    <location>
        <begin position="454"/>
        <end position="463"/>
    </location>
</feature>
<feature type="active site" evidence="5">
    <location>
        <position position="304"/>
    </location>
</feature>
<feature type="domain" description="Peptidase A1" evidence="9">
    <location>
        <begin position="83"/>
        <end position="422"/>
    </location>
</feature>
<feature type="active site" evidence="5">
    <location>
        <position position="101"/>
    </location>
</feature>
<dbReference type="InterPro" id="IPR034164">
    <property type="entry name" value="Pepsin-like_dom"/>
</dbReference>
<dbReference type="InterPro" id="IPR001969">
    <property type="entry name" value="Aspartic_peptidase_AS"/>
</dbReference>
<feature type="compositionally biased region" description="Low complexity" evidence="7">
    <location>
        <begin position="432"/>
        <end position="453"/>
    </location>
</feature>
<evidence type="ECO:0000256" key="5">
    <source>
        <dbReference type="PIRSR" id="PIRSR601461-1"/>
    </source>
</evidence>
<keyword evidence="3 6" id="KW-0064">Aspartyl protease</keyword>
<sequence>MAPLAFILPSLLLSGLAVSADPVHVPLARRSQRRLDVNAEALKLKFKYGLLDRNAALPLSARYMKRANSAAIPIVNQDGDSSYFGSITIGTPPQTFNVILDTGSSDLWVPIAPCSQCNENTGRCRSCAPDMPLFQPSQSSSFKASNSMNDQIEIDYGSGAVKGTLGSDSVTMGGFTMSQTFLTKLTTNLLEGTVSGIMGLAFSSIASTRATPFWQALSSAGQLSSPELSFFLTRADPNSQSLDNPGGVFTLGGTNSSLFTGNIEFNNMPANSQASFWLQSLSAVTVNGKSVSITAGDSAISAIDTGTTLIGGPSADVAAIWAAVPGSSPSLENPGFFGFPCTTDVAVTVSFGGKAWPISSQDMNTGPDQPGSSTCLGAIFDLTMGTNIPASSGNPSWVFGDTFLKNVYTVFRASSPPAVGFAQLSSLAGGTGATTSAPASASSPSLTGLSSEPIIPPTAPSVIPPTVIVTTGVPSSSDGSSPPGSNDSTNTASRPISISRIALALFLIPLVTALL</sequence>
<dbReference type="EMBL" id="JAFIQS010000002">
    <property type="protein sequence ID" value="KAG5172353.1"/>
    <property type="molecule type" value="Genomic_DNA"/>
</dbReference>
<dbReference type="CDD" id="cd05471">
    <property type="entry name" value="pepsin_like"/>
    <property type="match status" value="1"/>
</dbReference>
<dbReference type="PRINTS" id="PR00792">
    <property type="entry name" value="PEPSIN"/>
</dbReference>
<keyword evidence="4 6" id="KW-0378">Hydrolase</keyword>
<organism evidence="10">
    <name type="scientific">Psilocybe cubensis</name>
    <name type="common">Psychedelic mushroom</name>
    <name type="synonym">Stropharia cubensis</name>
    <dbReference type="NCBI Taxonomy" id="181762"/>
    <lineage>
        <taxon>Eukaryota</taxon>
        <taxon>Fungi</taxon>
        <taxon>Dikarya</taxon>
        <taxon>Basidiomycota</taxon>
        <taxon>Agaricomycotina</taxon>
        <taxon>Agaricomycetes</taxon>
        <taxon>Agaricomycetidae</taxon>
        <taxon>Agaricales</taxon>
        <taxon>Agaricineae</taxon>
        <taxon>Strophariaceae</taxon>
        <taxon>Psilocybe</taxon>
    </lineage>
</organism>
<feature type="signal peptide" evidence="8">
    <location>
        <begin position="1"/>
        <end position="20"/>
    </location>
</feature>
<dbReference type="Pfam" id="PF00026">
    <property type="entry name" value="Asp"/>
    <property type="match status" value="1"/>
</dbReference>
<dbReference type="GO" id="GO:0006508">
    <property type="term" value="P:proteolysis"/>
    <property type="evidence" value="ECO:0007669"/>
    <property type="project" value="UniProtKB-KW"/>
</dbReference>
<reference evidence="10" key="1">
    <citation type="submission" date="2021-02" db="EMBL/GenBank/DDBJ databases">
        <title>Psilocybe cubensis genome.</title>
        <authorList>
            <person name="Mckernan K.J."/>
            <person name="Crawford S."/>
            <person name="Trippe A."/>
            <person name="Kane L.T."/>
            <person name="Mclaughlin S."/>
        </authorList>
    </citation>
    <scope>NUCLEOTIDE SEQUENCE [LARGE SCALE GENOMIC DNA]</scope>
    <source>
        <strain evidence="10">MGC-MH-2018</strain>
    </source>
</reference>
<dbReference type="InterPro" id="IPR001461">
    <property type="entry name" value="Aspartic_peptidase_A1"/>
</dbReference>
<keyword evidence="2 6" id="KW-0645">Protease</keyword>
<accession>A0A8H8CNZ8</accession>
<dbReference type="PROSITE" id="PS51767">
    <property type="entry name" value="PEPTIDASE_A1"/>
    <property type="match status" value="1"/>
</dbReference>
<evidence type="ECO:0000313" key="10">
    <source>
        <dbReference type="EMBL" id="KAG5172353.1"/>
    </source>
</evidence>
<evidence type="ECO:0000256" key="8">
    <source>
        <dbReference type="SAM" id="SignalP"/>
    </source>
</evidence>
<comment type="caution">
    <text evidence="10">The sequence shown here is derived from an EMBL/GenBank/DDBJ whole genome shotgun (WGS) entry which is preliminary data.</text>
</comment>
<evidence type="ECO:0000256" key="2">
    <source>
        <dbReference type="ARBA" id="ARBA00022670"/>
    </source>
</evidence>
<dbReference type="InterPro" id="IPR033121">
    <property type="entry name" value="PEPTIDASE_A1"/>
</dbReference>
<feature type="chain" id="PRO_5034690707" description="Peptidase A1 domain-containing protein" evidence="8">
    <location>
        <begin position="21"/>
        <end position="515"/>
    </location>
</feature>